<accession>A0A7N0VDL3</accession>
<dbReference type="PROSITE" id="PS51485">
    <property type="entry name" value="PHYTOCYANIN"/>
    <property type="match status" value="1"/>
</dbReference>
<evidence type="ECO:0000313" key="7">
    <source>
        <dbReference type="Proteomes" id="UP000594263"/>
    </source>
</evidence>
<keyword evidence="3" id="KW-0472">Membrane</keyword>
<keyword evidence="7" id="KW-1185">Reference proteome</keyword>
<dbReference type="InterPro" id="IPR008972">
    <property type="entry name" value="Cupredoxin"/>
</dbReference>
<keyword evidence="3" id="KW-0812">Transmembrane</keyword>
<dbReference type="PANTHER" id="PTHR33021">
    <property type="entry name" value="BLUE COPPER PROTEIN"/>
    <property type="match status" value="1"/>
</dbReference>
<dbReference type="OMA" id="MARFNIF"/>
<evidence type="ECO:0000259" key="5">
    <source>
        <dbReference type="PROSITE" id="PS51485"/>
    </source>
</evidence>
<feature type="chain" id="PRO_5033597589" description="Phytocyanin domain-containing protein" evidence="4">
    <location>
        <begin position="18"/>
        <end position="184"/>
    </location>
</feature>
<dbReference type="AlphaFoldDB" id="A0A7N0VDL3"/>
<dbReference type="PANTHER" id="PTHR33021:SF31">
    <property type="entry name" value="OS02G0720100 PROTEIN"/>
    <property type="match status" value="1"/>
</dbReference>
<evidence type="ECO:0000256" key="3">
    <source>
        <dbReference type="SAM" id="Phobius"/>
    </source>
</evidence>
<name>A0A7N0VDL3_KALFE</name>
<dbReference type="Gramene" id="Kaladp0538s0028.2.v1.1">
    <property type="protein sequence ID" value="Kaladp0538s0028.2.v1.1"/>
    <property type="gene ID" value="Kaladp0538s0028.v1.1"/>
</dbReference>
<dbReference type="Gramene" id="Kaladp0538s0028.1.v1.1">
    <property type="protein sequence ID" value="Kaladp0538s0028.1.v1.1"/>
    <property type="gene ID" value="Kaladp0538s0028.v1.1"/>
</dbReference>
<reference evidence="6" key="1">
    <citation type="submission" date="2021-01" db="UniProtKB">
        <authorList>
            <consortium name="EnsemblPlants"/>
        </authorList>
    </citation>
    <scope>IDENTIFICATION</scope>
</reference>
<dbReference type="FunFam" id="2.60.40.420:FF:000034">
    <property type="entry name" value="Cupredoxin superfamily protein"/>
    <property type="match status" value="1"/>
</dbReference>
<keyword evidence="3" id="KW-1133">Transmembrane helix</keyword>
<dbReference type="Proteomes" id="UP000594263">
    <property type="component" value="Unplaced"/>
</dbReference>
<organism evidence="6 7">
    <name type="scientific">Kalanchoe fedtschenkoi</name>
    <name type="common">Lavender scallops</name>
    <name type="synonym">South American air plant</name>
    <dbReference type="NCBI Taxonomy" id="63787"/>
    <lineage>
        <taxon>Eukaryota</taxon>
        <taxon>Viridiplantae</taxon>
        <taxon>Streptophyta</taxon>
        <taxon>Embryophyta</taxon>
        <taxon>Tracheophyta</taxon>
        <taxon>Spermatophyta</taxon>
        <taxon>Magnoliopsida</taxon>
        <taxon>eudicotyledons</taxon>
        <taxon>Gunneridae</taxon>
        <taxon>Pentapetalae</taxon>
        <taxon>Saxifragales</taxon>
        <taxon>Crassulaceae</taxon>
        <taxon>Kalanchoe</taxon>
    </lineage>
</organism>
<feature type="signal peptide" evidence="4">
    <location>
        <begin position="1"/>
        <end position="17"/>
    </location>
</feature>
<dbReference type="Pfam" id="PF02298">
    <property type="entry name" value="Cu_bind_like"/>
    <property type="match status" value="1"/>
</dbReference>
<keyword evidence="1" id="KW-1015">Disulfide bond</keyword>
<protein>
    <recommendedName>
        <fullName evidence="5">Phytocyanin domain-containing protein</fullName>
    </recommendedName>
</protein>
<proteinExistence type="predicted"/>
<dbReference type="InterPro" id="IPR039391">
    <property type="entry name" value="Phytocyanin-like"/>
</dbReference>
<dbReference type="GO" id="GO:0009055">
    <property type="term" value="F:electron transfer activity"/>
    <property type="evidence" value="ECO:0007669"/>
    <property type="project" value="InterPro"/>
</dbReference>
<keyword evidence="2" id="KW-0325">Glycoprotein</keyword>
<evidence type="ECO:0000313" key="6">
    <source>
        <dbReference type="EnsemblPlants" id="Kaladp0538s0028.2.v1.1"/>
    </source>
</evidence>
<keyword evidence="4" id="KW-0732">Signal</keyword>
<sequence length="184" mass="19460">MVGLRFALAMFLAVAAAASLGGGLVGAQVHHVVGGDRGWDPDSGVGSWSSGRVFSVGDKLWFTYSAGKESIVELRTKQDYESCDVTNPIRMYTDGINSLSLDEEGLRYFASSKAESCENGLKLRVDVKPRSSPWEIQGVATSEGSAVALAEGPSSSSFRLKVDWAGAGVVAVVVGWLGFYSLAM</sequence>
<dbReference type="EnsemblPlants" id="Kaladp0538s0028.2.v1.1">
    <property type="protein sequence ID" value="Kaladp0538s0028.2.v1.1"/>
    <property type="gene ID" value="Kaladp0538s0028.v1.1"/>
</dbReference>
<dbReference type="GO" id="GO:0005886">
    <property type="term" value="C:plasma membrane"/>
    <property type="evidence" value="ECO:0007669"/>
    <property type="project" value="TreeGrafter"/>
</dbReference>
<dbReference type="SUPFAM" id="SSF49503">
    <property type="entry name" value="Cupredoxins"/>
    <property type="match status" value="1"/>
</dbReference>
<feature type="transmembrane region" description="Helical" evidence="3">
    <location>
        <begin position="164"/>
        <end position="183"/>
    </location>
</feature>
<evidence type="ECO:0000256" key="1">
    <source>
        <dbReference type="ARBA" id="ARBA00023157"/>
    </source>
</evidence>
<dbReference type="Gene3D" id="2.60.40.420">
    <property type="entry name" value="Cupredoxins - blue copper proteins"/>
    <property type="match status" value="1"/>
</dbReference>
<evidence type="ECO:0000256" key="2">
    <source>
        <dbReference type="ARBA" id="ARBA00023180"/>
    </source>
</evidence>
<dbReference type="InterPro" id="IPR003245">
    <property type="entry name" value="Phytocyanin_dom"/>
</dbReference>
<evidence type="ECO:0000256" key="4">
    <source>
        <dbReference type="SAM" id="SignalP"/>
    </source>
</evidence>
<feature type="domain" description="Phytocyanin" evidence="5">
    <location>
        <begin position="29"/>
        <end position="129"/>
    </location>
</feature>
<dbReference type="EnsemblPlants" id="Kaladp0538s0028.1.v1.1">
    <property type="protein sequence ID" value="Kaladp0538s0028.1.v1.1"/>
    <property type="gene ID" value="Kaladp0538s0028.v1.1"/>
</dbReference>
<dbReference type="CDD" id="cd04216">
    <property type="entry name" value="Phytocyanin"/>
    <property type="match status" value="1"/>
</dbReference>